<evidence type="ECO:0000313" key="3">
    <source>
        <dbReference type="Proteomes" id="UP000313359"/>
    </source>
</evidence>
<evidence type="ECO:0000256" key="1">
    <source>
        <dbReference type="SAM" id="SignalP"/>
    </source>
</evidence>
<accession>A0A5C2S7L2</accession>
<proteinExistence type="predicted"/>
<dbReference type="Proteomes" id="UP000313359">
    <property type="component" value="Unassembled WGS sequence"/>
</dbReference>
<dbReference type="AlphaFoldDB" id="A0A5C2S7L2"/>
<feature type="signal peptide" evidence="1">
    <location>
        <begin position="1"/>
        <end position="28"/>
    </location>
</feature>
<dbReference type="EMBL" id="ML122271">
    <property type="protein sequence ID" value="RPD59119.1"/>
    <property type="molecule type" value="Genomic_DNA"/>
</dbReference>
<organism evidence="2 3">
    <name type="scientific">Lentinus tigrinus ALCF2SS1-6</name>
    <dbReference type="NCBI Taxonomy" id="1328759"/>
    <lineage>
        <taxon>Eukaryota</taxon>
        <taxon>Fungi</taxon>
        <taxon>Dikarya</taxon>
        <taxon>Basidiomycota</taxon>
        <taxon>Agaricomycotina</taxon>
        <taxon>Agaricomycetes</taxon>
        <taxon>Polyporales</taxon>
        <taxon>Polyporaceae</taxon>
        <taxon>Lentinus</taxon>
    </lineage>
</organism>
<reference evidence="2" key="1">
    <citation type="journal article" date="2018" name="Genome Biol. Evol.">
        <title>Genomics and development of Lentinus tigrinus, a white-rot wood-decaying mushroom with dimorphic fruiting bodies.</title>
        <authorList>
            <person name="Wu B."/>
            <person name="Xu Z."/>
            <person name="Knudson A."/>
            <person name="Carlson A."/>
            <person name="Chen N."/>
            <person name="Kovaka S."/>
            <person name="LaButti K."/>
            <person name="Lipzen A."/>
            <person name="Pennachio C."/>
            <person name="Riley R."/>
            <person name="Schakwitz W."/>
            <person name="Umezawa K."/>
            <person name="Ohm R.A."/>
            <person name="Grigoriev I.V."/>
            <person name="Nagy L.G."/>
            <person name="Gibbons J."/>
            <person name="Hibbett D."/>
        </authorList>
    </citation>
    <scope>NUCLEOTIDE SEQUENCE [LARGE SCALE GENOMIC DNA]</scope>
    <source>
        <strain evidence="2">ALCF2SS1-6</strain>
    </source>
</reference>
<sequence length="82" mass="9183">MMCAALFGLPSPLPCFLARLAWTSFSSACVIRLWPVVVDTTARRASCGWHADRGLPHSGVLALHRVRHLYVYMSRTFTGVHR</sequence>
<feature type="chain" id="PRO_5022878029" description="Secreted protein" evidence="1">
    <location>
        <begin position="29"/>
        <end position="82"/>
    </location>
</feature>
<keyword evidence="1" id="KW-0732">Signal</keyword>
<keyword evidence="3" id="KW-1185">Reference proteome</keyword>
<evidence type="ECO:0000313" key="2">
    <source>
        <dbReference type="EMBL" id="RPD59119.1"/>
    </source>
</evidence>
<gene>
    <name evidence="2" type="ORF">L227DRAFT_163475</name>
</gene>
<protein>
    <recommendedName>
        <fullName evidence="4">Secreted protein</fullName>
    </recommendedName>
</protein>
<evidence type="ECO:0008006" key="4">
    <source>
        <dbReference type="Google" id="ProtNLM"/>
    </source>
</evidence>
<name>A0A5C2S7L2_9APHY</name>